<evidence type="ECO:0000313" key="2">
    <source>
        <dbReference type="Proteomes" id="UP000036367"/>
    </source>
</evidence>
<comment type="caution">
    <text evidence="1">The sequence shown here is derived from an EMBL/GenBank/DDBJ whole genome shotgun (WGS) entry which is preliminary data.</text>
</comment>
<keyword evidence="2" id="KW-1185">Reference proteome</keyword>
<dbReference type="PATRIC" id="fig|595434.4.peg.4933"/>
<proteinExistence type="predicted"/>
<name>A0A0J1B8N6_RHOIS</name>
<evidence type="ECO:0000313" key="1">
    <source>
        <dbReference type="EMBL" id="KLU02903.1"/>
    </source>
</evidence>
<dbReference type="EMBL" id="LECT01000043">
    <property type="protein sequence ID" value="KLU02903.1"/>
    <property type="molecule type" value="Genomic_DNA"/>
</dbReference>
<gene>
    <name evidence="1" type="ORF">RISK_005199</name>
</gene>
<dbReference type="AlphaFoldDB" id="A0A0J1B8N6"/>
<dbReference type="Proteomes" id="UP000036367">
    <property type="component" value="Unassembled WGS sequence"/>
</dbReference>
<accession>A0A0J1B8N6</accession>
<dbReference type="STRING" id="595434.RISK_005199"/>
<organism evidence="1 2">
    <name type="scientific">Rhodopirellula islandica</name>
    <dbReference type="NCBI Taxonomy" id="595434"/>
    <lineage>
        <taxon>Bacteria</taxon>
        <taxon>Pseudomonadati</taxon>
        <taxon>Planctomycetota</taxon>
        <taxon>Planctomycetia</taxon>
        <taxon>Pirellulales</taxon>
        <taxon>Pirellulaceae</taxon>
        <taxon>Rhodopirellula</taxon>
    </lineage>
</organism>
<reference evidence="1" key="1">
    <citation type="submission" date="2015-05" db="EMBL/GenBank/DDBJ databases">
        <title>Permanent draft genome of Rhodopirellula islandicus K833.</title>
        <authorList>
            <person name="Kizina J."/>
            <person name="Richter M."/>
            <person name="Glockner F.O."/>
            <person name="Harder J."/>
        </authorList>
    </citation>
    <scope>NUCLEOTIDE SEQUENCE [LARGE SCALE GENOMIC DNA]</scope>
    <source>
        <strain evidence="1">K833</strain>
    </source>
</reference>
<sequence>MVRPSVRLGQASRGALFDSFPCEWNGNHNPMRDSRLISSSTTLERL</sequence>
<protein>
    <submittedName>
        <fullName evidence="1">Uncharacterized protein</fullName>
    </submittedName>
</protein>